<organism evidence="5 6">
    <name type="scientific">Flagellimonas chongwuensis</name>
    <dbReference type="NCBI Taxonomy" id="2697365"/>
    <lineage>
        <taxon>Bacteria</taxon>
        <taxon>Pseudomonadati</taxon>
        <taxon>Bacteroidota</taxon>
        <taxon>Flavobacteriia</taxon>
        <taxon>Flavobacteriales</taxon>
        <taxon>Flavobacteriaceae</taxon>
        <taxon>Flagellimonas</taxon>
    </lineage>
</organism>
<feature type="binding site" evidence="2">
    <location>
        <position position="379"/>
    </location>
    <ligand>
        <name>Zn(2+)</name>
        <dbReference type="ChEBI" id="CHEBI:29105"/>
        <note>catalytic</note>
    </ligand>
</feature>
<sequence length="616" mass="70718">MKHLRSLFFSAFFGATLFLSAQSSDWQQRVDYTMDVQMDVKTYQYTGTQKLIYTNNSPDELSRVFYHLYYNAFQPGSEMDIRLQNIKDPDKRMMVDGKSRIASLSESEMGYLHAESLTQDGQPVSFTEEGTILVVDLAKPIPSGGKTTLEMTFKGQVPLQIRRSGRNSSEGVALSMSQWYPKLSEYDFEGWHPNPYIAREFHGVWGDFDVKITLDKDYTVGGSGYLQNPDEIGHGYQTPGTKVKTKGKTLTWHFKAPNVHDFMWAADPEYIHDVYEMEDGPTLHFFYKDNLEFNENWKNLQPKTAEAMKFFSNNVGKYPYEQYSVVQGGDGGMEYAMSTLITGEREFGSLVGVMVHEMAHSWFQHVLATNESEHEWMDEGFTSFISSLCMNQIMEQNKQNPFEGSYRGYYALVNSGLEMPQSTHADRYTTNFAYGVSAYSKGSIFLSQLGYVIGQDKLMETIQKYFEDFKFKHPVPNDIKRTAEKVSGMELNWYLTDWTQTTNTIDYGIKSVDADGENTKVTMERIGEMPMPLDILVVGKDGTQKTYYVPLRMMYGEKENPYPNLDRTILEDWPWAFPTYEFTLDMPLENVQAIMIDPSQLMADVDGENNVYQAEE</sequence>
<dbReference type="Pfam" id="PF01433">
    <property type="entry name" value="Peptidase_M1"/>
    <property type="match status" value="1"/>
</dbReference>
<keyword evidence="2" id="KW-0479">Metal-binding</keyword>
<dbReference type="EMBL" id="WYET01000001">
    <property type="protein sequence ID" value="NVN17112.1"/>
    <property type="molecule type" value="Genomic_DNA"/>
</dbReference>
<dbReference type="PANTHER" id="PTHR45726:SF3">
    <property type="entry name" value="LEUKOTRIENE A-4 HYDROLASE"/>
    <property type="match status" value="1"/>
</dbReference>
<feature type="binding site" evidence="2">
    <location>
        <position position="356"/>
    </location>
    <ligand>
        <name>Zn(2+)</name>
        <dbReference type="ChEBI" id="CHEBI:29105"/>
        <note>catalytic</note>
    </ligand>
</feature>
<reference evidence="5 6" key="1">
    <citation type="submission" date="2020-01" db="EMBL/GenBank/DDBJ databases">
        <title>Draft Genome Analysis of Muricauda sp. HICW Isolated from coastal seawater of PR China.</title>
        <authorList>
            <person name="Chen M.-X."/>
        </authorList>
    </citation>
    <scope>NUCLEOTIDE SEQUENCE [LARGE SCALE GENOMIC DNA]</scope>
    <source>
        <strain evidence="5 6">HICW</strain>
    </source>
</reference>
<keyword evidence="2" id="KW-0862">Zinc</keyword>
<dbReference type="GO" id="GO:0008270">
    <property type="term" value="F:zinc ion binding"/>
    <property type="evidence" value="ECO:0007669"/>
    <property type="project" value="InterPro"/>
</dbReference>
<dbReference type="AlphaFoldDB" id="A0A850NFB3"/>
<name>A0A850NFB3_9FLAO</name>
<feature type="domain" description="Peptidase M1 membrane alanine aminopeptidase" evidence="4">
    <location>
        <begin position="348"/>
        <end position="498"/>
    </location>
</feature>
<dbReference type="InterPro" id="IPR027268">
    <property type="entry name" value="Peptidase_M4/M1_CTD_sf"/>
</dbReference>
<feature type="signal peptide" evidence="3">
    <location>
        <begin position="1"/>
        <end position="21"/>
    </location>
</feature>
<dbReference type="SUPFAM" id="SSF55486">
    <property type="entry name" value="Metalloproteases ('zincins'), catalytic domain"/>
    <property type="match status" value="1"/>
</dbReference>
<dbReference type="InterPro" id="IPR014782">
    <property type="entry name" value="Peptidase_M1_dom"/>
</dbReference>
<proteinExistence type="predicted"/>
<dbReference type="RefSeq" id="WP_176619098.1">
    <property type="nucleotide sequence ID" value="NZ_WYET01000001.1"/>
</dbReference>
<evidence type="ECO:0000313" key="6">
    <source>
        <dbReference type="Proteomes" id="UP000558089"/>
    </source>
</evidence>
<evidence type="ECO:0000313" key="5">
    <source>
        <dbReference type="EMBL" id="NVN17112.1"/>
    </source>
</evidence>
<evidence type="ECO:0000259" key="4">
    <source>
        <dbReference type="Pfam" id="PF01433"/>
    </source>
</evidence>
<comment type="cofactor">
    <cofactor evidence="2">
        <name>Zn(2+)</name>
        <dbReference type="ChEBI" id="CHEBI:29105"/>
    </cofactor>
    <text evidence="2">Binds 1 zinc ion per subunit.</text>
</comment>
<keyword evidence="3" id="KW-0732">Signal</keyword>
<evidence type="ECO:0000256" key="2">
    <source>
        <dbReference type="PIRSR" id="PIRSR634015-3"/>
    </source>
</evidence>
<feature type="active site" description="Proton donor" evidence="1">
    <location>
        <position position="439"/>
    </location>
</feature>
<evidence type="ECO:0000256" key="3">
    <source>
        <dbReference type="SAM" id="SignalP"/>
    </source>
</evidence>
<feature type="active site" description="Proton acceptor" evidence="1">
    <location>
        <position position="357"/>
    </location>
</feature>
<dbReference type="Proteomes" id="UP000558089">
    <property type="component" value="Unassembled WGS sequence"/>
</dbReference>
<feature type="binding site" evidence="2">
    <location>
        <position position="360"/>
    </location>
    <ligand>
        <name>Zn(2+)</name>
        <dbReference type="ChEBI" id="CHEBI:29105"/>
        <note>catalytic</note>
    </ligand>
</feature>
<accession>A0A850NFB3</accession>
<gene>
    <name evidence="5" type="ORF">GUA46_02065</name>
</gene>
<dbReference type="InterPro" id="IPR034015">
    <property type="entry name" value="M1_LTA4H"/>
</dbReference>
<dbReference type="CDD" id="cd09604">
    <property type="entry name" value="M1_APN_like"/>
    <property type="match status" value="1"/>
</dbReference>
<protein>
    <submittedName>
        <fullName evidence="5">M1 family peptidase</fullName>
    </submittedName>
</protein>
<evidence type="ECO:0000256" key="1">
    <source>
        <dbReference type="PIRSR" id="PIRSR634015-1"/>
    </source>
</evidence>
<comment type="caution">
    <text evidence="5">The sequence shown here is derived from an EMBL/GenBank/DDBJ whole genome shotgun (WGS) entry which is preliminary data.</text>
</comment>
<keyword evidence="6" id="KW-1185">Reference proteome</keyword>
<dbReference type="GO" id="GO:0008237">
    <property type="term" value="F:metallopeptidase activity"/>
    <property type="evidence" value="ECO:0007669"/>
    <property type="project" value="InterPro"/>
</dbReference>
<feature type="chain" id="PRO_5032741394" evidence="3">
    <location>
        <begin position="22"/>
        <end position="616"/>
    </location>
</feature>
<dbReference type="Gene3D" id="1.10.390.10">
    <property type="entry name" value="Neutral Protease Domain 2"/>
    <property type="match status" value="1"/>
</dbReference>
<dbReference type="PANTHER" id="PTHR45726">
    <property type="entry name" value="LEUKOTRIENE A-4 HYDROLASE"/>
    <property type="match status" value="1"/>
</dbReference>